<evidence type="ECO:0000256" key="10">
    <source>
        <dbReference type="ARBA" id="ARBA00023136"/>
    </source>
</evidence>
<keyword evidence="3 11" id="KW-0349">Heme</keyword>
<dbReference type="GO" id="GO:0020037">
    <property type="term" value="F:heme binding"/>
    <property type="evidence" value="ECO:0007669"/>
    <property type="project" value="InterPro"/>
</dbReference>
<accession>A0A5J5AEG3</accession>
<feature type="transmembrane region" description="Helical" evidence="13">
    <location>
        <begin position="6"/>
        <end position="28"/>
    </location>
</feature>
<reference evidence="16 17" key="1">
    <citation type="submission" date="2019-09" db="EMBL/GenBank/DDBJ databases">
        <title>A chromosome-level genome assembly of the Chinese tupelo Nyssa sinensis.</title>
        <authorList>
            <person name="Yang X."/>
            <person name="Kang M."/>
            <person name="Yang Y."/>
            <person name="Xiong H."/>
            <person name="Wang M."/>
            <person name="Zhang Z."/>
            <person name="Wang Z."/>
            <person name="Wu H."/>
            <person name="Ma T."/>
            <person name="Liu J."/>
            <person name="Xi Z."/>
        </authorList>
    </citation>
    <scope>NUCLEOTIDE SEQUENCE [LARGE SCALE GENOMIC DNA]</scope>
    <source>
        <strain evidence="16">J267</strain>
        <tissue evidence="16">Leaf</tissue>
    </source>
</reference>
<dbReference type="GO" id="GO:0016020">
    <property type="term" value="C:membrane"/>
    <property type="evidence" value="ECO:0007669"/>
    <property type="project" value="UniProtKB-SubCell"/>
</dbReference>
<evidence type="ECO:0000256" key="13">
    <source>
        <dbReference type="SAM" id="Phobius"/>
    </source>
</evidence>
<dbReference type="EMBL" id="CM018045">
    <property type="protein sequence ID" value="KAA8528588.1"/>
    <property type="molecule type" value="Genomic_DNA"/>
</dbReference>
<evidence type="ECO:0000256" key="2">
    <source>
        <dbReference type="ARBA" id="ARBA00004370"/>
    </source>
</evidence>
<keyword evidence="9 12" id="KW-0503">Monooxygenase</keyword>
<dbReference type="PRINTS" id="PR00385">
    <property type="entry name" value="P450"/>
</dbReference>
<dbReference type="GO" id="GO:0004497">
    <property type="term" value="F:monooxygenase activity"/>
    <property type="evidence" value="ECO:0007669"/>
    <property type="project" value="UniProtKB-KW"/>
</dbReference>
<dbReference type="GO" id="GO:0016705">
    <property type="term" value="F:oxidoreductase activity, acting on paired donors, with incorporation or reduction of molecular oxygen"/>
    <property type="evidence" value="ECO:0007669"/>
    <property type="project" value="InterPro"/>
</dbReference>
<evidence type="ECO:0000313" key="15">
    <source>
        <dbReference type="EMBL" id="KAA8528587.1"/>
    </source>
</evidence>
<dbReference type="Pfam" id="PF00067">
    <property type="entry name" value="p450"/>
    <property type="match status" value="1"/>
</dbReference>
<dbReference type="InterPro" id="IPR002401">
    <property type="entry name" value="Cyt_P450_E_grp-I"/>
</dbReference>
<evidence type="ECO:0000256" key="3">
    <source>
        <dbReference type="ARBA" id="ARBA00022617"/>
    </source>
</evidence>
<keyword evidence="5 11" id="KW-0479">Metal-binding</keyword>
<evidence type="ECO:0000256" key="6">
    <source>
        <dbReference type="ARBA" id="ARBA00022989"/>
    </source>
</evidence>
<sequence length="526" mass="59797">MEFLLSSPTTIAAIVAFLVFLFSISKIAKRNTVGQNRKAPEAAGAWPIMGHLHLLGASQLPHKTLASMADKRGPIFSIKLGVHQALVVSDWEIAKECFTTNDKVFANRPKSIAVELLSYNYAMFGLGPYGPYWRHVRKIVISELLSNRRLEMLEHIRVSEVKESINEIYQIWLKNRSDSNKVKVEMKRWVAGLSLNMVVRMLVGKRYFLEEENGVGFQKAINKFFEQLGMFLVSDAFPFLRWFDLGGYEKAMKKTAKEMDFIAQGWLDEHRRKRNCGQVKEDQQDFMDVLLSMFDGDKADQDLPAGFDVDTIIKATCMAVLTGATDTTIVTMTWALSLLLNNRHVLRKAQEELDIHVGRERQVESSDVKNLIYIQAILKETLRLYPAGPLSLPHESMEDCTVGGYEIPKGTRLLVNLWKLHRDPRVWSDPDEFKPERFLTSHKDVDVRGQHFELIPFGSGRRKCPGISLAMQHTELALASLLHGFELETPLNEPVDMTESFGLTNPKATPLEVLLTPRLAFNLYCN</sequence>
<organism evidence="16 17">
    <name type="scientific">Nyssa sinensis</name>
    <dbReference type="NCBI Taxonomy" id="561372"/>
    <lineage>
        <taxon>Eukaryota</taxon>
        <taxon>Viridiplantae</taxon>
        <taxon>Streptophyta</taxon>
        <taxon>Embryophyta</taxon>
        <taxon>Tracheophyta</taxon>
        <taxon>Spermatophyta</taxon>
        <taxon>Magnoliopsida</taxon>
        <taxon>eudicotyledons</taxon>
        <taxon>Gunneridae</taxon>
        <taxon>Pentapetalae</taxon>
        <taxon>asterids</taxon>
        <taxon>Cornales</taxon>
        <taxon>Nyssaceae</taxon>
        <taxon>Nyssa</taxon>
    </lineage>
</organism>
<evidence type="ECO:0000256" key="11">
    <source>
        <dbReference type="PIRSR" id="PIRSR602401-1"/>
    </source>
</evidence>
<dbReference type="OrthoDB" id="2789670at2759"/>
<evidence type="ECO:0000256" key="4">
    <source>
        <dbReference type="ARBA" id="ARBA00022692"/>
    </source>
</evidence>
<dbReference type="InterPro" id="IPR001128">
    <property type="entry name" value="Cyt_P450"/>
</dbReference>
<keyword evidence="10 13" id="KW-0472">Membrane</keyword>
<dbReference type="InterPro" id="IPR050651">
    <property type="entry name" value="Plant_Cytochrome_P450_Monoox"/>
</dbReference>
<comment type="cofactor">
    <cofactor evidence="1 11">
        <name>heme</name>
        <dbReference type="ChEBI" id="CHEBI:30413"/>
    </cofactor>
</comment>
<name>A0A5J5AEG3_9ASTE</name>
<comment type="similarity">
    <text evidence="12">Belongs to the cytochrome P450 family.</text>
</comment>
<evidence type="ECO:0000256" key="1">
    <source>
        <dbReference type="ARBA" id="ARBA00001971"/>
    </source>
</evidence>
<dbReference type="SUPFAM" id="SSF48264">
    <property type="entry name" value="Cytochrome P450"/>
    <property type="match status" value="1"/>
</dbReference>
<evidence type="ECO:0000256" key="5">
    <source>
        <dbReference type="ARBA" id="ARBA00022723"/>
    </source>
</evidence>
<comment type="subcellular location">
    <subcellularLocation>
        <location evidence="2">Membrane</location>
    </subcellularLocation>
</comment>
<gene>
    <name evidence="14" type="ORF">F0562_035941</name>
    <name evidence="15" type="ORF">F0562_035942</name>
    <name evidence="16" type="ORF">F0562_035943</name>
</gene>
<dbReference type="EMBL" id="CM018045">
    <property type="protein sequence ID" value="KAA8528587.1"/>
    <property type="molecule type" value="Genomic_DNA"/>
</dbReference>
<evidence type="ECO:0000256" key="12">
    <source>
        <dbReference type="RuleBase" id="RU000461"/>
    </source>
</evidence>
<proteinExistence type="inferred from homology"/>
<dbReference type="PANTHER" id="PTHR47947">
    <property type="entry name" value="CYTOCHROME P450 82C3-RELATED"/>
    <property type="match status" value="1"/>
</dbReference>
<keyword evidence="17" id="KW-1185">Reference proteome</keyword>
<dbReference type="GO" id="GO:0005506">
    <property type="term" value="F:iron ion binding"/>
    <property type="evidence" value="ECO:0007669"/>
    <property type="project" value="InterPro"/>
</dbReference>
<dbReference type="PROSITE" id="PS00086">
    <property type="entry name" value="CYTOCHROME_P450"/>
    <property type="match status" value="1"/>
</dbReference>
<evidence type="ECO:0000313" key="17">
    <source>
        <dbReference type="Proteomes" id="UP000325577"/>
    </source>
</evidence>
<evidence type="ECO:0000313" key="14">
    <source>
        <dbReference type="EMBL" id="KAA8528586.1"/>
    </source>
</evidence>
<dbReference type="PRINTS" id="PR00463">
    <property type="entry name" value="EP450I"/>
</dbReference>
<dbReference type="Gene3D" id="1.10.630.10">
    <property type="entry name" value="Cytochrome P450"/>
    <property type="match status" value="1"/>
</dbReference>
<dbReference type="InterPro" id="IPR036396">
    <property type="entry name" value="Cyt_P450_sf"/>
</dbReference>
<keyword evidence="8 11" id="KW-0408">Iron</keyword>
<dbReference type="FunFam" id="1.10.630.10:FF:000026">
    <property type="entry name" value="Cytochrome P450 82C4"/>
    <property type="match status" value="1"/>
</dbReference>
<evidence type="ECO:0000256" key="8">
    <source>
        <dbReference type="ARBA" id="ARBA00023004"/>
    </source>
</evidence>
<keyword evidence="4 13" id="KW-0812">Transmembrane</keyword>
<keyword evidence="7 12" id="KW-0560">Oxidoreductase</keyword>
<dbReference type="InterPro" id="IPR017972">
    <property type="entry name" value="Cyt_P450_CS"/>
</dbReference>
<evidence type="ECO:0000313" key="16">
    <source>
        <dbReference type="EMBL" id="KAA8528588.1"/>
    </source>
</evidence>
<dbReference type="CDD" id="cd20654">
    <property type="entry name" value="CYP82"/>
    <property type="match status" value="1"/>
</dbReference>
<dbReference type="AlphaFoldDB" id="A0A5J5AEG3"/>
<protein>
    <submittedName>
        <fullName evidence="16">Uncharacterized protein</fullName>
    </submittedName>
</protein>
<evidence type="ECO:0000256" key="9">
    <source>
        <dbReference type="ARBA" id="ARBA00023033"/>
    </source>
</evidence>
<dbReference type="Proteomes" id="UP000325577">
    <property type="component" value="Linkage Group LG21"/>
</dbReference>
<dbReference type="EMBL" id="CM018045">
    <property type="protein sequence ID" value="KAA8528586.1"/>
    <property type="molecule type" value="Genomic_DNA"/>
</dbReference>
<feature type="binding site" description="axial binding residue" evidence="11">
    <location>
        <position position="464"/>
    </location>
    <ligand>
        <name>heme</name>
        <dbReference type="ChEBI" id="CHEBI:30413"/>
    </ligand>
    <ligandPart>
        <name>Fe</name>
        <dbReference type="ChEBI" id="CHEBI:18248"/>
    </ligandPart>
</feature>
<dbReference type="PANTHER" id="PTHR47947:SF26">
    <property type="entry name" value="CYTOCHROME P450"/>
    <property type="match status" value="1"/>
</dbReference>
<keyword evidence="6 13" id="KW-1133">Transmembrane helix</keyword>
<evidence type="ECO:0000256" key="7">
    <source>
        <dbReference type="ARBA" id="ARBA00023002"/>
    </source>
</evidence>